<dbReference type="Pfam" id="PF01555">
    <property type="entry name" value="N6_N4_Mtase"/>
    <property type="match status" value="1"/>
</dbReference>
<dbReference type="Gene3D" id="3.40.50.150">
    <property type="entry name" value="Vaccinia Virus protein VP39"/>
    <property type="match status" value="1"/>
</dbReference>
<accession>A0A2G9YXT8</accession>
<feature type="non-terminal residue" evidence="5">
    <location>
        <position position="198"/>
    </location>
</feature>
<evidence type="ECO:0000313" key="5">
    <source>
        <dbReference type="EMBL" id="PIP24065.1"/>
    </source>
</evidence>
<gene>
    <name evidence="5" type="ORF">COX35_02810</name>
</gene>
<evidence type="ECO:0000259" key="4">
    <source>
        <dbReference type="Pfam" id="PF01555"/>
    </source>
</evidence>
<dbReference type="EMBL" id="PCRQ01000080">
    <property type="protein sequence ID" value="PIP24065.1"/>
    <property type="molecule type" value="Genomic_DNA"/>
</dbReference>
<organism evidence="5 6">
    <name type="scientific">Candidatus Nealsonbacteria bacterium CG23_combo_of_CG06-09_8_20_14_all_37_18</name>
    <dbReference type="NCBI Taxonomy" id="1974720"/>
    <lineage>
        <taxon>Bacteria</taxon>
        <taxon>Candidatus Nealsoniibacteriota</taxon>
    </lineage>
</organism>
<comment type="caution">
    <text evidence="5">The sequence shown here is derived from an EMBL/GenBank/DDBJ whole genome shotgun (WGS) entry which is preliminary data.</text>
</comment>
<proteinExistence type="inferred from homology"/>
<dbReference type="InterPro" id="IPR029063">
    <property type="entry name" value="SAM-dependent_MTases_sf"/>
</dbReference>
<dbReference type="GO" id="GO:0008170">
    <property type="term" value="F:N-methyltransferase activity"/>
    <property type="evidence" value="ECO:0007669"/>
    <property type="project" value="InterPro"/>
</dbReference>
<comment type="similarity">
    <text evidence="1">Belongs to the N(4)/N(6)-methyltransferase family.</text>
</comment>
<dbReference type="GO" id="GO:0003677">
    <property type="term" value="F:DNA binding"/>
    <property type="evidence" value="ECO:0007669"/>
    <property type="project" value="InterPro"/>
</dbReference>
<protein>
    <recommendedName>
        <fullName evidence="4">DNA methylase N-4/N-6 domain-containing protein</fullName>
    </recommendedName>
</protein>
<dbReference type="GO" id="GO:0032259">
    <property type="term" value="P:methylation"/>
    <property type="evidence" value="ECO:0007669"/>
    <property type="project" value="UniProtKB-KW"/>
</dbReference>
<sequence>MLPNLSVLRQPLRGVILHRMKKAQSEKVRWRDLTDPCRYFLIQKGEKDMNKIELKIGDCRELMKEINDGSIDLILTDPPYNISSSQKIIRNEGKFGKAKTINYDFGEWDYGNISPNAWVPLAVSKLKDNGVFISMVGKREAENMMKTLEESGMFIRHLGCWCRTNPVPQIRKVKWMSGTELFVIATKNRGGGHHFNYE</sequence>
<dbReference type="SUPFAM" id="SSF53335">
    <property type="entry name" value="S-adenosyl-L-methionine-dependent methyltransferases"/>
    <property type="match status" value="1"/>
</dbReference>
<dbReference type="Proteomes" id="UP000229952">
    <property type="component" value="Unassembled WGS sequence"/>
</dbReference>
<name>A0A2G9YXT8_9BACT</name>
<dbReference type="AlphaFoldDB" id="A0A2G9YXT8"/>
<evidence type="ECO:0000256" key="1">
    <source>
        <dbReference type="ARBA" id="ARBA00006594"/>
    </source>
</evidence>
<evidence type="ECO:0000256" key="2">
    <source>
        <dbReference type="ARBA" id="ARBA00022603"/>
    </source>
</evidence>
<keyword evidence="2" id="KW-0489">Methyltransferase</keyword>
<reference evidence="5 6" key="1">
    <citation type="submission" date="2017-09" db="EMBL/GenBank/DDBJ databases">
        <title>Depth-based differentiation of microbial function through sediment-hosted aquifers and enrichment of novel symbionts in the deep terrestrial subsurface.</title>
        <authorList>
            <person name="Probst A.J."/>
            <person name="Ladd B."/>
            <person name="Jarett J.K."/>
            <person name="Geller-Mcgrath D.E."/>
            <person name="Sieber C.M."/>
            <person name="Emerson J.B."/>
            <person name="Anantharaman K."/>
            <person name="Thomas B.C."/>
            <person name="Malmstrom R."/>
            <person name="Stieglmeier M."/>
            <person name="Klingl A."/>
            <person name="Woyke T."/>
            <person name="Ryan C.M."/>
            <person name="Banfield J.F."/>
        </authorList>
    </citation>
    <scope>NUCLEOTIDE SEQUENCE [LARGE SCALE GENOMIC DNA]</scope>
    <source>
        <strain evidence="5">CG23_combo_of_CG06-09_8_20_14_all_37_18</strain>
    </source>
</reference>
<dbReference type="InterPro" id="IPR002941">
    <property type="entry name" value="DNA_methylase_N4/N6"/>
</dbReference>
<evidence type="ECO:0000313" key="6">
    <source>
        <dbReference type="Proteomes" id="UP000229952"/>
    </source>
</evidence>
<dbReference type="PROSITE" id="PS00092">
    <property type="entry name" value="N6_MTASE"/>
    <property type="match status" value="1"/>
</dbReference>
<keyword evidence="3" id="KW-0808">Transferase</keyword>
<dbReference type="InterPro" id="IPR002052">
    <property type="entry name" value="DNA_methylase_N6_adenine_CS"/>
</dbReference>
<evidence type="ECO:0000256" key="3">
    <source>
        <dbReference type="ARBA" id="ARBA00022679"/>
    </source>
</evidence>
<feature type="domain" description="DNA methylase N-4/N-6" evidence="4">
    <location>
        <begin position="71"/>
        <end position="189"/>
    </location>
</feature>